<dbReference type="Gene3D" id="2.30.130.30">
    <property type="entry name" value="Hypothetical protein"/>
    <property type="match status" value="1"/>
</dbReference>
<reference evidence="1" key="1">
    <citation type="journal article" date="2014" name="Int. J. Syst. Evol. Microbiol.">
        <title>Complete genome sequence of Corynebacterium casei LMG S-19264T (=DSM 44701T), isolated from a smear-ripened cheese.</title>
        <authorList>
            <consortium name="US DOE Joint Genome Institute (JGI-PGF)"/>
            <person name="Walter F."/>
            <person name="Albersmeier A."/>
            <person name="Kalinowski J."/>
            <person name="Ruckert C."/>
        </authorList>
    </citation>
    <scope>NUCLEOTIDE SEQUENCE</scope>
    <source>
        <strain evidence="1">JCM 4637</strain>
    </source>
</reference>
<evidence type="ECO:0000313" key="2">
    <source>
        <dbReference type="Proteomes" id="UP000638353"/>
    </source>
</evidence>
<dbReference type="SUPFAM" id="SSF88697">
    <property type="entry name" value="PUA domain-like"/>
    <property type="match status" value="1"/>
</dbReference>
<protein>
    <recommendedName>
        <fullName evidence="3">ASCH domain-containing protein</fullName>
    </recommendedName>
</protein>
<organism evidence="1 2">
    <name type="scientific">Streptomyces finlayi</name>
    <dbReference type="NCBI Taxonomy" id="67296"/>
    <lineage>
        <taxon>Bacteria</taxon>
        <taxon>Bacillati</taxon>
        <taxon>Actinomycetota</taxon>
        <taxon>Actinomycetes</taxon>
        <taxon>Kitasatosporales</taxon>
        <taxon>Streptomycetaceae</taxon>
        <taxon>Streptomyces</taxon>
    </lineage>
</organism>
<dbReference type="EMBL" id="BMVC01000024">
    <property type="protein sequence ID" value="GHD15955.1"/>
    <property type="molecule type" value="Genomic_DNA"/>
</dbReference>
<accession>A0A918X7W4</accession>
<dbReference type="Proteomes" id="UP000638353">
    <property type="component" value="Unassembled WGS sequence"/>
</dbReference>
<evidence type="ECO:0008006" key="3">
    <source>
        <dbReference type="Google" id="ProtNLM"/>
    </source>
</evidence>
<name>A0A918X7W4_9ACTN</name>
<proteinExistence type="predicted"/>
<evidence type="ECO:0000313" key="1">
    <source>
        <dbReference type="EMBL" id="GHD15955.1"/>
    </source>
</evidence>
<reference evidence="1" key="2">
    <citation type="submission" date="2020-09" db="EMBL/GenBank/DDBJ databases">
        <authorList>
            <person name="Sun Q."/>
            <person name="Ohkuma M."/>
        </authorList>
    </citation>
    <scope>NUCLEOTIDE SEQUENCE</scope>
    <source>
        <strain evidence="1">JCM 4637</strain>
    </source>
</reference>
<dbReference type="AlphaFoldDB" id="A0A918X7W4"/>
<dbReference type="RefSeq" id="WP_189828207.1">
    <property type="nucleotide sequence ID" value="NZ_BMVC01000024.1"/>
</dbReference>
<sequence length="147" mass="16313">MNTPLPKGDWIRAISIKQPWVTAILTGQKTVENRGRDQWPWRGLLLLHASQSLDRPALRHPLVATTVRGRELVTGAVVSVARLIDCHRDADGVPPCTPWSELGAVHLVLRDVQELALPVPALGRLGLWKPSEDLLTQVLQQLPDLRP</sequence>
<gene>
    <name evidence="1" type="ORF">GCM10010334_76510</name>
</gene>
<comment type="caution">
    <text evidence="1">The sequence shown here is derived from an EMBL/GenBank/DDBJ whole genome shotgun (WGS) entry which is preliminary data.</text>
</comment>
<dbReference type="InterPro" id="IPR015947">
    <property type="entry name" value="PUA-like_sf"/>
</dbReference>